<dbReference type="Pfam" id="PF00561">
    <property type="entry name" value="Abhydrolase_1"/>
    <property type="match status" value="1"/>
</dbReference>
<organism evidence="3 4">
    <name type="scientific">Bacillus salipaludis</name>
    <dbReference type="NCBI Taxonomy" id="2547811"/>
    <lineage>
        <taxon>Bacteria</taxon>
        <taxon>Bacillati</taxon>
        <taxon>Bacillota</taxon>
        <taxon>Bacilli</taxon>
        <taxon>Bacillales</taxon>
        <taxon>Bacillaceae</taxon>
        <taxon>Bacillus</taxon>
    </lineage>
</organism>
<keyword evidence="1 3" id="KW-0378">Hydrolase</keyword>
<protein>
    <submittedName>
        <fullName evidence="3">Alpha/beta fold hydrolase</fullName>
    </submittedName>
</protein>
<sequence length="260" mass="29790">MEKTKISKLGVPYLHLGKGEPLMLIHGLGEVKEGWKNQFELADQYELIIPDLRGHGECTKTNNISIQTFATDLIGLLKELKIENAHILGLSMGGAVAQEIYRQAPDLCRSLMLISTFHFFPKKLKDLLFKNRKAKFEAVSEAGKQTEFLAHMALYSWNKDMMEVFSHFFRPKHQIFLESLKMCLEVNNRTLLPTINVPTLIIGGQYDSVLPVWIQACMHKLIPHSEFIIMRNTGHLAKLEAKDRFNQLLRRFLNQQESAA</sequence>
<gene>
    <name evidence="3" type="ORF">ACJEBI_23930</name>
</gene>
<evidence type="ECO:0000259" key="2">
    <source>
        <dbReference type="Pfam" id="PF00561"/>
    </source>
</evidence>
<dbReference type="RefSeq" id="WP_406582975.1">
    <property type="nucleotide sequence ID" value="NZ_JBJHQH010000024.1"/>
</dbReference>
<comment type="caution">
    <text evidence="3">The sequence shown here is derived from an EMBL/GenBank/DDBJ whole genome shotgun (WGS) entry which is preliminary data.</text>
</comment>
<name>A0ABW8RPM5_9BACI</name>
<keyword evidence="4" id="KW-1185">Reference proteome</keyword>
<dbReference type="GO" id="GO:0016787">
    <property type="term" value="F:hydrolase activity"/>
    <property type="evidence" value="ECO:0007669"/>
    <property type="project" value="UniProtKB-KW"/>
</dbReference>
<dbReference type="EMBL" id="JBJHQH010000024">
    <property type="protein sequence ID" value="MFK9094507.1"/>
    <property type="molecule type" value="Genomic_DNA"/>
</dbReference>
<evidence type="ECO:0000256" key="1">
    <source>
        <dbReference type="ARBA" id="ARBA00022801"/>
    </source>
</evidence>
<reference evidence="3 4" key="1">
    <citation type="submission" date="2024-11" db="EMBL/GenBank/DDBJ databases">
        <authorList>
            <person name="Lucas J.A."/>
        </authorList>
    </citation>
    <scope>NUCLEOTIDE SEQUENCE [LARGE SCALE GENOMIC DNA]</scope>
    <source>
        <strain evidence="3 4">Z 5.4</strain>
    </source>
</reference>
<evidence type="ECO:0000313" key="3">
    <source>
        <dbReference type="EMBL" id="MFK9094507.1"/>
    </source>
</evidence>
<proteinExistence type="predicted"/>
<dbReference type="PANTHER" id="PTHR43798:SF31">
    <property type="entry name" value="AB HYDROLASE SUPERFAMILY PROTEIN YCLE"/>
    <property type="match status" value="1"/>
</dbReference>
<dbReference type="Proteomes" id="UP001623041">
    <property type="component" value="Unassembled WGS sequence"/>
</dbReference>
<dbReference type="InterPro" id="IPR000073">
    <property type="entry name" value="AB_hydrolase_1"/>
</dbReference>
<dbReference type="SUPFAM" id="SSF53474">
    <property type="entry name" value="alpha/beta-Hydrolases"/>
    <property type="match status" value="1"/>
</dbReference>
<dbReference type="Gene3D" id="3.40.50.1820">
    <property type="entry name" value="alpha/beta hydrolase"/>
    <property type="match status" value="1"/>
</dbReference>
<dbReference type="PRINTS" id="PR00111">
    <property type="entry name" value="ABHYDROLASE"/>
</dbReference>
<feature type="domain" description="AB hydrolase-1" evidence="2">
    <location>
        <begin position="21"/>
        <end position="240"/>
    </location>
</feature>
<dbReference type="InterPro" id="IPR050266">
    <property type="entry name" value="AB_hydrolase_sf"/>
</dbReference>
<evidence type="ECO:0000313" key="4">
    <source>
        <dbReference type="Proteomes" id="UP001623041"/>
    </source>
</evidence>
<dbReference type="InterPro" id="IPR029058">
    <property type="entry name" value="AB_hydrolase_fold"/>
</dbReference>
<dbReference type="PANTHER" id="PTHR43798">
    <property type="entry name" value="MONOACYLGLYCEROL LIPASE"/>
    <property type="match status" value="1"/>
</dbReference>
<accession>A0ABW8RPM5</accession>